<feature type="region of interest" description="Disordered" evidence="1">
    <location>
        <begin position="216"/>
        <end position="235"/>
    </location>
</feature>
<reference evidence="2 3" key="1">
    <citation type="journal article" date="2016" name="Mol. Biol. Evol.">
        <title>Comparative Genomics of Early-Diverging Mushroom-Forming Fungi Provides Insights into the Origins of Lignocellulose Decay Capabilities.</title>
        <authorList>
            <person name="Nagy L.G."/>
            <person name="Riley R."/>
            <person name="Tritt A."/>
            <person name="Adam C."/>
            <person name="Daum C."/>
            <person name="Floudas D."/>
            <person name="Sun H."/>
            <person name="Yadav J.S."/>
            <person name="Pangilinan J."/>
            <person name="Larsson K.H."/>
            <person name="Matsuura K."/>
            <person name="Barry K."/>
            <person name="Labutti K."/>
            <person name="Kuo R."/>
            <person name="Ohm R.A."/>
            <person name="Bhattacharya S.S."/>
            <person name="Shirouzu T."/>
            <person name="Yoshinaga Y."/>
            <person name="Martin F.M."/>
            <person name="Grigoriev I.V."/>
            <person name="Hibbett D.S."/>
        </authorList>
    </citation>
    <scope>NUCLEOTIDE SEQUENCE [LARGE SCALE GENOMIC DNA]</scope>
    <source>
        <strain evidence="2 3">HHB10207 ss-3</strain>
    </source>
</reference>
<proteinExistence type="predicted"/>
<gene>
    <name evidence="2" type="ORF">SISSUDRAFT_1038291</name>
</gene>
<organism evidence="2 3">
    <name type="scientific">Sistotremastrum suecicum HHB10207 ss-3</name>
    <dbReference type="NCBI Taxonomy" id="1314776"/>
    <lineage>
        <taxon>Eukaryota</taxon>
        <taxon>Fungi</taxon>
        <taxon>Dikarya</taxon>
        <taxon>Basidiomycota</taxon>
        <taxon>Agaricomycotina</taxon>
        <taxon>Agaricomycetes</taxon>
        <taxon>Sistotremastrales</taxon>
        <taxon>Sistotremastraceae</taxon>
        <taxon>Sistotremastrum</taxon>
    </lineage>
</organism>
<keyword evidence="3" id="KW-1185">Reference proteome</keyword>
<name>A0A165WYG9_9AGAM</name>
<dbReference type="Proteomes" id="UP000076798">
    <property type="component" value="Unassembled WGS sequence"/>
</dbReference>
<dbReference type="AlphaFoldDB" id="A0A165WYG9"/>
<sequence>MPENAQLLVDPSRIAIEQLGAVRLRSDEQLGPDLMSWLEETRTTWCRPCSSCASPWQYMPPPASISTDIDPVHATLFVYPHPLRSSLLAVVAVTLRTPQDFPSTLTTTFGCLTASESCSDYSSPPSTTSLRDRRPSPPSPSACSTTTVLAKITIFFFFVRSLSPPITFISQHQPTPTWPAPSTRLSSLRSSAIAFPITTSPSPVILLSPSIDSLDSTPSHSVSADSAKSPDPFDVSVSSTCKDHLNERLYVAARFGLRPPQPPSRPLSSAPPMAAALPPCEVARRTRLLLERNARLQIPNAKDVPVPAPGIQDLNMSEGLDLSGMRLVEDVIDEQAFLEHGEKVLDHFDAALAKGRGNHVIDGDLTFDDYGRRPKSTNRTAKAKLLHQQRLKDGSYRPVRNSGVWRDRDGKIGIVYLSHADLASGKDLFWHGMP</sequence>
<evidence type="ECO:0000313" key="3">
    <source>
        <dbReference type="Proteomes" id="UP000076798"/>
    </source>
</evidence>
<protein>
    <submittedName>
        <fullName evidence="2">Uncharacterized protein</fullName>
    </submittedName>
</protein>
<evidence type="ECO:0000256" key="1">
    <source>
        <dbReference type="SAM" id="MobiDB-lite"/>
    </source>
</evidence>
<feature type="compositionally biased region" description="Low complexity" evidence="1">
    <location>
        <begin position="116"/>
        <end position="129"/>
    </location>
</feature>
<feature type="non-terminal residue" evidence="2">
    <location>
        <position position="434"/>
    </location>
</feature>
<accession>A0A165WYG9</accession>
<feature type="region of interest" description="Disordered" evidence="1">
    <location>
        <begin position="116"/>
        <end position="142"/>
    </location>
</feature>
<evidence type="ECO:0000313" key="2">
    <source>
        <dbReference type="EMBL" id="KZT31653.1"/>
    </source>
</evidence>
<dbReference type="EMBL" id="KV428500">
    <property type="protein sequence ID" value="KZT31653.1"/>
    <property type="molecule type" value="Genomic_DNA"/>
</dbReference>